<proteinExistence type="predicted"/>
<reference evidence="2" key="1">
    <citation type="submission" date="2021-02" db="EMBL/GenBank/DDBJ databases">
        <authorList>
            <person name="Nowell W R."/>
        </authorList>
    </citation>
    <scope>NUCLEOTIDE SEQUENCE</scope>
</reference>
<dbReference type="EMBL" id="CAJOBB010002481">
    <property type="protein sequence ID" value="CAF3972594.1"/>
    <property type="molecule type" value="Genomic_DNA"/>
</dbReference>
<comment type="caution">
    <text evidence="2">The sequence shown here is derived from an EMBL/GenBank/DDBJ whole genome shotgun (WGS) entry which is preliminary data.</text>
</comment>
<accession>A0A813QEE8</accession>
<dbReference type="EMBL" id="CAJNOE010000029">
    <property type="protein sequence ID" value="CAF0766519.1"/>
    <property type="molecule type" value="Genomic_DNA"/>
</dbReference>
<dbReference type="Proteomes" id="UP000663860">
    <property type="component" value="Unassembled WGS sequence"/>
</dbReference>
<evidence type="ECO:0000256" key="1">
    <source>
        <dbReference type="SAM" id="MobiDB-lite"/>
    </source>
</evidence>
<feature type="compositionally biased region" description="Polar residues" evidence="1">
    <location>
        <begin position="66"/>
        <end position="76"/>
    </location>
</feature>
<feature type="compositionally biased region" description="Polar residues" evidence="1">
    <location>
        <begin position="12"/>
        <end position="21"/>
    </location>
</feature>
<feature type="region of interest" description="Disordered" evidence="1">
    <location>
        <begin position="1"/>
        <end position="21"/>
    </location>
</feature>
<sequence>MARQPKYKLEQPRNSSDNPFDVTNLTAIPRNHHIYKNNHEQLYADPTFRPIKNNSKAAREKRQSYELPQQQSSIIPNINRPHINGDSTNEMVRKEKNRRLENNRQDQSSKCCRCHRCSGCDCCRRCWRSDAWIEALIDYCCSICCDCVEGVFDSTD</sequence>
<dbReference type="Proteomes" id="UP000663868">
    <property type="component" value="Unassembled WGS sequence"/>
</dbReference>
<organism evidence="2 4">
    <name type="scientific">Adineta steineri</name>
    <dbReference type="NCBI Taxonomy" id="433720"/>
    <lineage>
        <taxon>Eukaryota</taxon>
        <taxon>Metazoa</taxon>
        <taxon>Spiralia</taxon>
        <taxon>Gnathifera</taxon>
        <taxon>Rotifera</taxon>
        <taxon>Eurotatoria</taxon>
        <taxon>Bdelloidea</taxon>
        <taxon>Adinetida</taxon>
        <taxon>Adinetidae</taxon>
        <taxon>Adineta</taxon>
    </lineage>
</organism>
<protein>
    <submittedName>
        <fullName evidence="2">Uncharacterized protein</fullName>
    </submittedName>
</protein>
<evidence type="ECO:0000313" key="3">
    <source>
        <dbReference type="EMBL" id="CAF3972594.1"/>
    </source>
</evidence>
<feature type="region of interest" description="Disordered" evidence="1">
    <location>
        <begin position="53"/>
        <end position="88"/>
    </location>
</feature>
<evidence type="ECO:0000313" key="4">
    <source>
        <dbReference type="Proteomes" id="UP000663860"/>
    </source>
</evidence>
<dbReference type="AlphaFoldDB" id="A0A813QEE8"/>
<name>A0A813QEE8_9BILA</name>
<gene>
    <name evidence="2" type="ORF">IZO911_LOCUS5025</name>
    <name evidence="3" type="ORF">KXQ929_LOCUS26864</name>
</gene>
<evidence type="ECO:0000313" key="2">
    <source>
        <dbReference type="EMBL" id="CAF0766519.1"/>
    </source>
</evidence>